<name>A0A1H7FET3_9SPHN</name>
<organism evidence="1 2">
    <name type="scientific">Sphingomonas palmae</name>
    <dbReference type="NCBI Taxonomy" id="1855283"/>
    <lineage>
        <taxon>Bacteria</taxon>
        <taxon>Pseudomonadati</taxon>
        <taxon>Pseudomonadota</taxon>
        <taxon>Alphaproteobacteria</taxon>
        <taxon>Sphingomonadales</taxon>
        <taxon>Sphingomonadaceae</taxon>
        <taxon>Sphingomonas</taxon>
    </lineage>
</organism>
<dbReference type="AlphaFoldDB" id="A0A1H7FET3"/>
<dbReference type="EMBL" id="FNZZ01000001">
    <property type="protein sequence ID" value="SEK24498.1"/>
    <property type="molecule type" value="Genomic_DNA"/>
</dbReference>
<reference evidence="2" key="1">
    <citation type="submission" date="2016-10" db="EMBL/GenBank/DDBJ databases">
        <authorList>
            <person name="Varghese N."/>
            <person name="Submissions S."/>
        </authorList>
    </citation>
    <scope>NUCLEOTIDE SEQUENCE [LARGE SCALE GENOMIC DNA]</scope>
    <source>
        <strain evidence="2">JS21-1</strain>
    </source>
</reference>
<keyword evidence="2" id="KW-1185">Reference proteome</keyword>
<dbReference type="OrthoDB" id="7999178at2"/>
<proteinExistence type="predicted"/>
<dbReference type="Proteomes" id="UP000199214">
    <property type="component" value="Unassembled WGS sequence"/>
</dbReference>
<evidence type="ECO:0000313" key="2">
    <source>
        <dbReference type="Proteomes" id="UP000199214"/>
    </source>
</evidence>
<accession>A0A1H7FET3</accession>
<protein>
    <submittedName>
        <fullName evidence="1">Uncharacterized protein</fullName>
    </submittedName>
</protein>
<dbReference type="STRING" id="1855283.SAMN05216382_0034"/>
<sequence length="82" mass="8840">MSPSAPTPVRNADELTKFDVTIRRFDPAQDPASGQELVLPVDSPDEEHAIASTLANAASWPGKVADGQPLPVAFMAVRVEWR</sequence>
<evidence type="ECO:0000313" key="1">
    <source>
        <dbReference type="EMBL" id="SEK24498.1"/>
    </source>
</evidence>
<gene>
    <name evidence="1" type="ORF">SAMN05216382_0034</name>
</gene>